<protein>
    <recommendedName>
        <fullName evidence="1">Heterokaryon incompatibility domain-containing protein</fullName>
    </recommendedName>
</protein>
<dbReference type="AlphaFoldDB" id="A0A2J6PRN4"/>
<feature type="domain" description="Heterokaryon incompatibility" evidence="1">
    <location>
        <begin position="61"/>
        <end position="219"/>
    </location>
</feature>
<dbReference type="EMBL" id="KZ613504">
    <property type="protein sequence ID" value="PMD16651.1"/>
    <property type="molecule type" value="Genomic_DNA"/>
</dbReference>
<proteinExistence type="predicted"/>
<evidence type="ECO:0000313" key="2">
    <source>
        <dbReference type="EMBL" id="PMD16651.1"/>
    </source>
</evidence>
<evidence type="ECO:0000259" key="1">
    <source>
        <dbReference type="Pfam" id="PF06985"/>
    </source>
</evidence>
<dbReference type="STRING" id="1745343.A0A2J6PRN4"/>
<dbReference type="InterPro" id="IPR052895">
    <property type="entry name" value="HetReg/Transcr_Mod"/>
</dbReference>
<dbReference type="Proteomes" id="UP000235672">
    <property type="component" value="Unassembled WGS sequence"/>
</dbReference>
<name>A0A2J6PRN4_9HELO</name>
<dbReference type="Pfam" id="PF26639">
    <property type="entry name" value="Het-6_barrel"/>
    <property type="match status" value="1"/>
</dbReference>
<reference evidence="2 3" key="1">
    <citation type="submission" date="2016-05" db="EMBL/GenBank/DDBJ databases">
        <title>A degradative enzymes factory behind the ericoid mycorrhizal symbiosis.</title>
        <authorList>
            <consortium name="DOE Joint Genome Institute"/>
            <person name="Martino E."/>
            <person name="Morin E."/>
            <person name="Grelet G."/>
            <person name="Kuo A."/>
            <person name="Kohler A."/>
            <person name="Daghino S."/>
            <person name="Barry K."/>
            <person name="Choi C."/>
            <person name="Cichocki N."/>
            <person name="Clum A."/>
            <person name="Copeland A."/>
            <person name="Hainaut M."/>
            <person name="Haridas S."/>
            <person name="Labutti K."/>
            <person name="Lindquist E."/>
            <person name="Lipzen A."/>
            <person name="Khouja H.-R."/>
            <person name="Murat C."/>
            <person name="Ohm R."/>
            <person name="Olson A."/>
            <person name="Spatafora J."/>
            <person name="Veneault-Fourrey C."/>
            <person name="Henrissat B."/>
            <person name="Grigoriev I."/>
            <person name="Martin F."/>
            <person name="Perotto S."/>
        </authorList>
    </citation>
    <scope>NUCLEOTIDE SEQUENCE [LARGE SCALE GENOMIC DNA]</scope>
    <source>
        <strain evidence="2 3">UAMH 7357</strain>
    </source>
</reference>
<evidence type="ECO:0000313" key="3">
    <source>
        <dbReference type="Proteomes" id="UP000235672"/>
    </source>
</evidence>
<dbReference type="PANTHER" id="PTHR24148">
    <property type="entry name" value="ANKYRIN REPEAT DOMAIN-CONTAINING PROTEIN 39 HOMOLOG-RELATED"/>
    <property type="match status" value="1"/>
</dbReference>
<sequence length="634" mass="71250">MLSEGTSNEQPMVSSTAFYSTWPIDPKLEIRILELLPPASLDPTKIHCNFRTAKLSDKPLYEALSYAWGDPVFSEKIYLPNGYLAITSNLAATLRQLRPENGLRRLWVDAVCINQSDDAGKGHQVMLMAQIYNSTIRALAWLGEGNAETRAAVDIIKNIASKAWQFGYSGLETELNVYPGNKGEGVKKALRELADQLDFQAINAFFAQAWFKRLCVVQEACLPSEVMIWNGPRSLNINDLSALRYVLMGMMFESKQAIVYDGRLQFNVSEALTLSRERNKYQLSKFSDENTAYEPIYVKIYLQWDNLCANGVDKIYGMLGLREIPDTVEIVVNYGSSVEEVYQDFASKYLQMGHLSLLHYTGRGLTIPSSSHEASKLPTWAIDWQSLLPLNPLNIVASFYTATKLPPSLHAEQRTSPFIQIAGVEIGIVEEDISSLAPESSSLTEIWGSNPKRMLSIEHQLTKSKQSYPTGENINKAFARTLFLNNRSKLTTSFIGNQQDICELWTEFEYLVNNNEIGGESASSGAGPFSAFARISSILRNFFTTNTGHFGLGPRYTRPGDVVVIFNGDTTPFVLHQIKPDPQLISLNVEEKTNEIFSPDEQYELVGECYVHGLMDNEVVAPEWRAKEQNFWIR</sequence>
<dbReference type="Pfam" id="PF06985">
    <property type="entry name" value="HET"/>
    <property type="match status" value="1"/>
</dbReference>
<dbReference type="OrthoDB" id="2157530at2759"/>
<gene>
    <name evidence="2" type="ORF">NA56DRAFT_307360</name>
</gene>
<dbReference type="InterPro" id="IPR010730">
    <property type="entry name" value="HET"/>
</dbReference>
<dbReference type="PANTHER" id="PTHR24148:SF64">
    <property type="entry name" value="HETEROKARYON INCOMPATIBILITY DOMAIN-CONTAINING PROTEIN"/>
    <property type="match status" value="1"/>
</dbReference>
<organism evidence="2 3">
    <name type="scientific">Hyaloscypha hepaticicola</name>
    <dbReference type="NCBI Taxonomy" id="2082293"/>
    <lineage>
        <taxon>Eukaryota</taxon>
        <taxon>Fungi</taxon>
        <taxon>Dikarya</taxon>
        <taxon>Ascomycota</taxon>
        <taxon>Pezizomycotina</taxon>
        <taxon>Leotiomycetes</taxon>
        <taxon>Helotiales</taxon>
        <taxon>Hyaloscyphaceae</taxon>
        <taxon>Hyaloscypha</taxon>
    </lineage>
</organism>
<keyword evidence="3" id="KW-1185">Reference proteome</keyword>
<accession>A0A2J6PRN4</accession>